<dbReference type="Gene3D" id="3.10.490.10">
    <property type="entry name" value="Gamma-glutamyl cyclotransferase-like"/>
    <property type="match status" value="1"/>
</dbReference>
<dbReference type="PANTHER" id="PTHR12935">
    <property type="entry name" value="GAMMA-GLUTAMYLCYCLOTRANSFERASE"/>
    <property type="match status" value="1"/>
</dbReference>
<dbReference type="SUPFAM" id="SSF110857">
    <property type="entry name" value="Gamma-glutamyl cyclotransferase-like"/>
    <property type="match status" value="1"/>
</dbReference>
<dbReference type="InterPro" id="IPR013024">
    <property type="entry name" value="GGCT-like"/>
</dbReference>
<evidence type="ECO:0000256" key="2">
    <source>
        <dbReference type="ARBA" id="ARBA00023239"/>
    </source>
</evidence>
<keyword evidence="2" id="KW-0456">Lyase</keyword>
<protein>
    <recommendedName>
        <fullName evidence="1">gamma-glutamylcyclotransferase</fullName>
        <ecNumber evidence="1">4.3.2.9</ecNumber>
    </recommendedName>
</protein>
<dbReference type="AlphaFoldDB" id="A0AAV2HME2"/>
<dbReference type="Proteomes" id="UP001497497">
    <property type="component" value="Unassembled WGS sequence"/>
</dbReference>
<name>A0AAV2HME2_LYMST</name>
<sequence>MNREIHKEVNGEIDRQVNGVIYREVNGEIHRKVNGEIHRDVNVDCHEETFLYFSYGSNLMKERIHINNPTAVLFGVGKLNGWRLTYDVPRDHEPSLWHGASATIRPSCNEYVYGVVWKIKSEHMAFLDSQETFYQPIQVTIEMEDGRTVGCRSYEMHQNTTGNHLPSPHYKEVIVRGAKQNNLPEDYIRYLESFPDNGLTSPPPNYLKVMEQVRIFNQDNRNALES</sequence>
<feature type="active site" description="Proton acceptor" evidence="3">
    <location>
        <position position="131"/>
    </location>
</feature>
<evidence type="ECO:0000256" key="4">
    <source>
        <dbReference type="PIRSR" id="PIRSR617939-2"/>
    </source>
</evidence>
<comment type="caution">
    <text evidence="5">The sequence shown here is derived from an EMBL/GenBank/DDBJ whole genome shotgun (WGS) entry which is preliminary data.</text>
</comment>
<dbReference type="InterPro" id="IPR017939">
    <property type="entry name" value="G-Glutamylcylcotransferase"/>
</dbReference>
<feature type="binding site" evidence="4">
    <location>
        <begin position="52"/>
        <end position="57"/>
    </location>
    <ligand>
        <name>substrate</name>
    </ligand>
</feature>
<reference evidence="5 6" key="1">
    <citation type="submission" date="2024-04" db="EMBL/GenBank/DDBJ databases">
        <authorList>
            <consortium name="Genoscope - CEA"/>
            <person name="William W."/>
        </authorList>
    </citation>
    <scope>NUCLEOTIDE SEQUENCE [LARGE SCALE GENOMIC DNA]</scope>
</reference>
<evidence type="ECO:0000313" key="6">
    <source>
        <dbReference type="Proteomes" id="UP001497497"/>
    </source>
</evidence>
<proteinExistence type="predicted"/>
<evidence type="ECO:0000256" key="3">
    <source>
        <dbReference type="PIRSR" id="PIRSR617939-1"/>
    </source>
</evidence>
<dbReference type="EMBL" id="CAXITT010000139">
    <property type="protein sequence ID" value="CAL1533273.1"/>
    <property type="molecule type" value="Genomic_DNA"/>
</dbReference>
<feature type="binding site" evidence="4">
    <location>
        <position position="170"/>
    </location>
    <ligand>
        <name>substrate</name>
    </ligand>
</feature>
<dbReference type="GO" id="GO:0003839">
    <property type="term" value="F:gamma-glutamylcyclotransferase activity"/>
    <property type="evidence" value="ECO:0007669"/>
    <property type="project" value="UniProtKB-EC"/>
</dbReference>
<dbReference type="CDD" id="cd06661">
    <property type="entry name" value="GGCT_like"/>
    <property type="match status" value="1"/>
</dbReference>
<accession>A0AAV2HME2</accession>
<dbReference type="EC" id="4.3.2.9" evidence="1"/>
<evidence type="ECO:0000256" key="1">
    <source>
        <dbReference type="ARBA" id="ARBA00012346"/>
    </source>
</evidence>
<keyword evidence="6" id="KW-1185">Reference proteome</keyword>
<dbReference type="PANTHER" id="PTHR12935:SF0">
    <property type="entry name" value="GAMMA-GLUTAMYLCYCLOTRANSFERASE"/>
    <property type="match status" value="1"/>
</dbReference>
<organism evidence="5 6">
    <name type="scientific">Lymnaea stagnalis</name>
    <name type="common">Great pond snail</name>
    <name type="synonym">Helix stagnalis</name>
    <dbReference type="NCBI Taxonomy" id="6523"/>
    <lineage>
        <taxon>Eukaryota</taxon>
        <taxon>Metazoa</taxon>
        <taxon>Spiralia</taxon>
        <taxon>Lophotrochozoa</taxon>
        <taxon>Mollusca</taxon>
        <taxon>Gastropoda</taxon>
        <taxon>Heterobranchia</taxon>
        <taxon>Euthyneura</taxon>
        <taxon>Panpulmonata</taxon>
        <taxon>Hygrophila</taxon>
        <taxon>Lymnaeoidea</taxon>
        <taxon>Lymnaeidae</taxon>
        <taxon>Lymnaea</taxon>
    </lineage>
</organism>
<dbReference type="Pfam" id="PF13772">
    <property type="entry name" value="AIG2_2"/>
    <property type="match status" value="1"/>
</dbReference>
<dbReference type="InterPro" id="IPR036568">
    <property type="entry name" value="GGCT-like_sf"/>
</dbReference>
<gene>
    <name evidence="5" type="ORF">GSLYS_00007291001</name>
</gene>
<evidence type="ECO:0000313" key="5">
    <source>
        <dbReference type="EMBL" id="CAL1533273.1"/>
    </source>
</evidence>